<evidence type="ECO:0000313" key="3">
    <source>
        <dbReference type="Proteomes" id="UP000636453"/>
    </source>
</evidence>
<dbReference type="InterPro" id="IPR024079">
    <property type="entry name" value="MetalloPept_cat_dom_sf"/>
</dbReference>
<dbReference type="AlphaFoldDB" id="A0A918Z2D4"/>
<comment type="caution">
    <text evidence="2">The sequence shown here is derived from an EMBL/GenBank/DDBJ whole genome shotgun (WGS) entry which is preliminary data.</text>
</comment>
<protein>
    <submittedName>
        <fullName evidence="2">Uncharacterized protein</fullName>
    </submittedName>
</protein>
<accession>A0A918Z2D4</accession>
<evidence type="ECO:0000256" key="1">
    <source>
        <dbReference type="SAM" id="MobiDB-lite"/>
    </source>
</evidence>
<dbReference type="Gene3D" id="3.40.390.10">
    <property type="entry name" value="Collagenase (Catalytic Domain)"/>
    <property type="match status" value="1"/>
</dbReference>
<proteinExistence type="predicted"/>
<sequence>MCQEIGHLFGLGHTSEDGSTQNTCMDYSNSPTSTAPNQHDYDQPAAIYAHTDVPPLSVAGRFRVRGGW</sequence>
<dbReference type="EMBL" id="BNCF01000007">
    <property type="protein sequence ID" value="GHE33682.1"/>
    <property type="molecule type" value="Genomic_DNA"/>
</dbReference>
<reference evidence="2" key="1">
    <citation type="journal article" date="2014" name="Int. J. Syst. Evol. Microbiol.">
        <title>Complete genome sequence of Corynebacterium casei LMG S-19264T (=DSM 44701T), isolated from a smear-ripened cheese.</title>
        <authorList>
            <consortium name="US DOE Joint Genome Institute (JGI-PGF)"/>
            <person name="Walter F."/>
            <person name="Albersmeier A."/>
            <person name="Kalinowski J."/>
            <person name="Ruckert C."/>
        </authorList>
    </citation>
    <scope>NUCLEOTIDE SEQUENCE</scope>
    <source>
        <strain evidence="2">KCTC 32020</strain>
    </source>
</reference>
<dbReference type="OrthoDB" id="7594344at2"/>
<gene>
    <name evidence="2" type="ORF">GCM10007167_14570</name>
</gene>
<keyword evidence="3" id="KW-1185">Reference proteome</keyword>
<evidence type="ECO:0000313" key="2">
    <source>
        <dbReference type="EMBL" id="GHE33682.1"/>
    </source>
</evidence>
<dbReference type="SUPFAM" id="SSF55486">
    <property type="entry name" value="Metalloproteases ('zincins'), catalytic domain"/>
    <property type="match status" value="1"/>
</dbReference>
<dbReference type="RefSeq" id="WP_146474842.1">
    <property type="nucleotide sequence ID" value="NZ_BNCF01000007.1"/>
</dbReference>
<dbReference type="Proteomes" id="UP000636453">
    <property type="component" value="Unassembled WGS sequence"/>
</dbReference>
<name>A0A918Z2D4_9GAMM</name>
<dbReference type="GO" id="GO:0008237">
    <property type="term" value="F:metallopeptidase activity"/>
    <property type="evidence" value="ECO:0007669"/>
    <property type="project" value="InterPro"/>
</dbReference>
<feature type="compositionally biased region" description="Polar residues" evidence="1">
    <location>
        <begin position="17"/>
        <end position="37"/>
    </location>
</feature>
<feature type="region of interest" description="Disordered" evidence="1">
    <location>
        <begin position="11"/>
        <end position="40"/>
    </location>
</feature>
<organism evidence="2 3">
    <name type="scientific">Vulcaniibacterium thermophilum</name>
    <dbReference type="NCBI Taxonomy" id="1169913"/>
    <lineage>
        <taxon>Bacteria</taxon>
        <taxon>Pseudomonadati</taxon>
        <taxon>Pseudomonadota</taxon>
        <taxon>Gammaproteobacteria</taxon>
        <taxon>Lysobacterales</taxon>
        <taxon>Lysobacteraceae</taxon>
        <taxon>Vulcaniibacterium</taxon>
    </lineage>
</organism>
<reference evidence="2" key="2">
    <citation type="submission" date="2020-09" db="EMBL/GenBank/DDBJ databases">
        <authorList>
            <person name="Sun Q."/>
            <person name="Kim S."/>
        </authorList>
    </citation>
    <scope>NUCLEOTIDE SEQUENCE</scope>
    <source>
        <strain evidence="2">KCTC 32020</strain>
    </source>
</reference>